<evidence type="ECO:0000256" key="1">
    <source>
        <dbReference type="SAM" id="Coils"/>
    </source>
</evidence>
<dbReference type="EMBL" id="LR797420">
    <property type="protein sequence ID" value="CAB4214986.1"/>
    <property type="molecule type" value="Genomic_DNA"/>
</dbReference>
<gene>
    <name evidence="2" type="ORF">UFOVP1467_38</name>
    <name evidence="3" type="ORF">UFOVP1616_22</name>
</gene>
<name>A0A6J5SM68_9CAUD</name>
<evidence type="ECO:0000313" key="2">
    <source>
        <dbReference type="EMBL" id="CAB4214986.1"/>
    </source>
</evidence>
<sequence length="105" mass="11711">MQDEIEYPPAVELTPAVHDWLLIYDEAKRAIAVHEEKAKNARAKIEEALGESEGGTFNGVLVVRFTHVSTERIDTKKLKTVIPAEVLAPFTSVTLSRRLTLVEPD</sequence>
<reference evidence="2" key="1">
    <citation type="submission" date="2020-05" db="EMBL/GenBank/DDBJ databases">
        <authorList>
            <person name="Chiriac C."/>
            <person name="Salcher M."/>
            <person name="Ghai R."/>
            <person name="Kavagutti S V."/>
        </authorList>
    </citation>
    <scope>NUCLEOTIDE SEQUENCE</scope>
</reference>
<dbReference type="EMBL" id="LR797480">
    <property type="protein sequence ID" value="CAB4219641.1"/>
    <property type="molecule type" value="Genomic_DNA"/>
</dbReference>
<evidence type="ECO:0000313" key="3">
    <source>
        <dbReference type="EMBL" id="CAB4219641.1"/>
    </source>
</evidence>
<proteinExistence type="predicted"/>
<feature type="coiled-coil region" evidence="1">
    <location>
        <begin position="24"/>
        <end position="51"/>
    </location>
</feature>
<protein>
    <submittedName>
        <fullName evidence="2">Uncharacterized protein</fullName>
    </submittedName>
</protein>
<keyword evidence="1" id="KW-0175">Coiled coil</keyword>
<organism evidence="2">
    <name type="scientific">uncultured Caudovirales phage</name>
    <dbReference type="NCBI Taxonomy" id="2100421"/>
    <lineage>
        <taxon>Viruses</taxon>
        <taxon>Duplodnaviria</taxon>
        <taxon>Heunggongvirae</taxon>
        <taxon>Uroviricota</taxon>
        <taxon>Caudoviricetes</taxon>
        <taxon>Peduoviridae</taxon>
        <taxon>Maltschvirus</taxon>
        <taxon>Maltschvirus maltsch</taxon>
    </lineage>
</organism>
<accession>A0A6J5SM68</accession>